<protein>
    <submittedName>
        <fullName evidence="1">Plasmid maintenance system killer</fullName>
    </submittedName>
</protein>
<gene>
    <name evidence="1" type="ORF">GCM10007420_01490</name>
</gene>
<organism evidence="1 2">
    <name type="scientific">Glycocaulis albus</name>
    <dbReference type="NCBI Taxonomy" id="1382801"/>
    <lineage>
        <taxon>Bacteria</taxon>
        <taxon>Pseudomonadati</taxon>
        <taxon>Pseudomonadota</taxon>
        <taxon>Alphaproteobacteria</taxon>
        <taxon>Maricaulales</taxon>
        <taxon>Maricaulaceae</taxon>
        <taxon>Glycocaulis</taxon>
    </lineage>
</organism>
<dbReference type="PANTHER" id="PTHR40266:SF2">
    <property type="entry name" value="TOXIN HIGB-1"/>
    <property type="match status" value="1"/>
</dbReference>
<evidence type="ECO:0000313" key="1">
    <source>
        <dbReference type="EMBL" id="GGG90158.1"/>
    </source>
</evidence>
<accession>A0ABQ1XFK5</accession>
<comment type="caution">
    <text evidence="1">The sequence shown here is derived from an EMBL/GenBank/DDBJ whole genome shotgun (WGS) entry which is preliminary data.</text>
</comment>
<dbReference type="RefSeq" id="WP_188450637.1">
    <property type="nucleotide sequence ID" value="NZ_BMFS01000001.1"/>
</dbReference>
<dbReference type="InterPro" id="IPR007711">
    <property type="entry name" value="HigB-1"/>
</dbReference>
<dbReference type="EMBL" id="BMFS01000001">
    <property type="protein sequence ID" value="GGG90158.1"/>
    <property type="molecule type" value="Genomic_DNA"/>
</dbReference>
<dbReference type="Gene3D" id="3.30.2310.20">
    <property type="entry name" value="RelE-like"/>
    <property type="match status" value="1"/>
</dbReference>
<dbReference type="InterPro" id="IPR035093">
    <property type="entry name" value="RelE/ParE_toxin_dom_sf"/>
</dbReference>
<proteinExistence type="predicted"/>
<evidence type="ECO:0000313" key="2">
    <source>
        <dbReference type="Proteomes" id="UP000648722"/>
    </source>
</evidence>
<dbReference type="Proteomes" id="UP000648722">
    <property type="component" value="Unassembled WGS sequence"/>
</dbReference>
<dbReference type="Pfam" id="PF05015">
    <property type="entry name" value="HigB-like_toxin"/>
    <property type="match status" value="1"/>
</dbReference>
<dbReference type="PANTHER" id="PTHR40266">
    <property type="entry name" value="TOXIN HIGB-1"/>
    <property type="match status" value="1"/>
</dbReference>
<name>A0ABQ1XFK5_9PROT</name>
<sequence length="95" mass="10678">MIVSWRDQEARRFAETGNVPRKAGWASVTRIAARKLAQLNAASALDDLRAPPGNRLEPLKGNRAGQYSIRINDQWRVCFVWTDAGPADVEITDYH</sequence>
<dbReference type="SUPFAM" id="SSF143011">
    <property type="entry name" value="RelE-like"/>
    <property type="match status" value="1"/>
</dbReference>
<keyword evidence="2" id="KW-1185">Reference proteome</keyword>
<reference evidence="2" key="1">
    <citation type="journal article" date="2019" name="Int. J. Syst. Evol. Microbiol.">
        <title>The Global Catalogue of Microorganisms (GCM) 10K type strain sequencing project: providing services to taxonomists for standard genome sequencing and annotation.</title>
        <authorList>
            <consortium name="The Broad Institute Genomics Platform"/>
            <consortium name="The Broad Institute Genome Sequencing Center for Infectious Disease"/>
            <person name="Wu L."/>
            <person name="Ma J."/>
        </authorList>
    </citation>
    <scope>NUCLEOTIDE SEQUENCE [LARGE SCALE GENOMIC DNA]</scope>
    <source>
        <strain evidence="2">CGMCC 1.12766</strain>
    </source>
</reference>